<keyword evidence="3" id="KW-1185">Reference proteome</keyword>
<dbReference type="Proteomes" id="UP001177670">
    <property type="component" value="Unassembled WGS sequence"/>
</dbReference>
<gene>
    <name evidence="2" type="ORF">K0M31_014406</name>
</gene>
<feature type="transmembrane region" description="Helical" evidence="1">
    <location>
        <begin position="6"/>
        <end position="32"/>
    </location>
</feature>
<reference evidence="2" key="1">
    <citation type="submission" date="2021-10" db="EMBL/GenBank/DDBJ databases">
        <title>Melipona bicolor Genome sequencing and assembly.</title>
        <authorList>
            <person name="Araujo N.S."/>
            <person name="Arias M.C."/>
        </authorList>
    </citation>
    <scope>NUCLEOTIDE SEQUENCE</scope>
    <source>
        <strain evidence="2">USP_2M_L1-L4_2017</strain>
        <tissue evidence="2">Whole body</tissue>
    </source>
</reference>
<comment type="caution">
    <text evidence="2">The sequence shown here is derived from an EMBL/GenBank/DDBJ whole genome shotgun (WGS) entry which is preliminary data.</text>
</comment>
<keyword evidence="1" id="KW-1133">Transmembrane helix</keyword>
<accession>A0AA40G8H5</accession>
<sequence>MSQGVVIITYVRVVLVPGSTCLASIVSSFVLAARLKDNARQWIELFDPSPFLFPVSSPTPPRLTLLDTFRVASVEELGIEVSLKNRKLIISCSALPSFKSHFKSFRIYTNFRNKDAAMIDDAKECQRFQMARN</sequence>
<protein>
    <submittedName>
        <fullName evidence="2">Uncharacterized protein</fullName>
    </submittedName>
</protein>
<evidence type="ECO:0000313" key="3">
    <source>
        <dbReference type="Proteomes" id="UP001177670"/>
    </source>
</evidence>
<dbReference type="AlphaFoldDB" id="A0AA40G8H5"/>
<organism evidence="2 3">
    <name type="scientific">Melipona bicolor</name>
    <dbReference type="NCBI Taxonomy" id="60889"/>
    <lineage>
        <taxon>Eukaryota</taxon>
        <taxon>Metazoa</taxon>
        <taxon>Ecdysozoa</taxon>
        <taxon>Arthropoda</taxon>
        <taxon>Hexapoda</taxon>
        <taxon>Insecta</taxon>
        <taxon>Pterygota</taxon>
        <taxon>Neoptera</taxon>
        <taxon>Endopterygota</taxon>
        <taxon>Hymenoptera</taxon>
        <taxon>Apocrita</taxon>
        <taxon>Aculeata</taxon>
        <taxon>Apoidea</taxon>
        <taxon>Anthophila</taxon>
        <taxon>Apidae</taxon>
        <taxon>Melipona</taxon>
    </lineage>
</organism>
<evidence type="ECO:0000256" key="1">
    <source>
        <dbReference type="SAM" id="Phobius"/>
    </source>
</evidence>
<evidence type="ECO:0000313" key="2">
    <source>
        <dbReference type="EMBL" id="KAK1133043.1"/>
    </source>
</evidence>
<dbReference type="EMBL" id="JAHYIQ010000004">
    <property type="protein sequence ID" value="KAK1133043.1"/>
    <property type="molecule type" value="Genomic_DNA"/>
</dbReference>
<proteinExistence type="predicted"/>
<name>A0AA40G8H5_9HYME</name>
<keyword evidence="1" id="KW-0812">Transmembrane</keyword>
<keyword evidence="1" id="KW-0472">Membrane</keyword>